<evidence type="ECO:0000313" key="2">
    <source>
        <dbReference type="EMBL" id="RXJ60778.1"/>
    </source>
</evidence>
<sequence>MTYNYNTTSLLTVNKNSTHMIGTLYLAPQKNIMNAAYYGIEYDDKAINLSKINLCKKATNGCATSCIYHQGILKNSDFAKNRIKQARLKRTFKFLLQRDDFFIRLIKEIRSLEKKAHKEGLSLAIQLNGTSDILWEKEAFEFKEGKYENIMSFFKQVQFFDYTKYDIIKSRKNLPSNYHLTYSRAGMHKGKLIDDWAFLQNLLEKNIDVAVIFKKEIKEKLLNYSTFRGYKIIDADLNNCRASDIYHRENNKGLVLAHEAAKKTDITNSGFIIQNQEELDKYFSQV</sequence>
<feature type="domain" description="Gene product 88" evidence="1">
    <location>
        <begin position="15"/>
        <end position="269"/>
    </location>
</feature>
<dbReference type="OrthoDB" id="8116906at2"/>
<organism evidence="2 3">
    <name type="scientific">Candidatus Marinarcus aquaticus</name>
    <dbReference type="NCBI Taxonomy" id="2044504"/>
    <lineage>
        <taxon>Bacteria</taxon>
        <taxon>Pseudomonadati</taxon>
        <taxon>Campylobacterota</taxon>
        <taxon>Epsilonproteobacteria</taxon>
        <taxon>Campylobacterales</taxon>
        <taxon>Arcobacteraceae</taxon>
        <taxon>Candidatus Marinarcus</taxon>
    </lineage>
</organism>
<evidence type="ECO:0000259" key="1">
    <source>
        <dbReference type="Pfam" id="PF17338"/>
    </source>
</evidence>
<dbReference type="Proteomes" id="UP000290657">
    <property type="component" value="Unassembled WGS sequence"/>
</dbReference>
<dbReference type="RefSeq" id="WP_128994912.1">
    <property type="nucleotide sequence ID" value="NZ_PDKN01000001.1"/>
</dbReference>
<keyword evidence="3" id="KW-1185">Reference proteome</keyword>
<evidence type="ECO:0000313" key="3">
    <source>
        <dbReference type="Proteomes" id="UP000290657"/>
    </source>
</evidence>
<dbReference type="AlphaFoldDB" id="A0A4V1LPD1"/>
<protein>
    <recommendedName>
        <fullName evidence="1">Gene product 88 domain-containing protein</fullName>
    </recommendedName>
</protein>
<dbReference type="Pfam" id="PF17338">
    <property type="entry name" value="GP88"/>
    <property type="match status" value="1"/>
</dbReference>
<accession>A0A4V1LPD1</accession>
<proteinExistence type="predicted"/>
<reference evidence="2 3" key="1">
    <citation type="submission" date="2017-10" db="EMBL/GenBank/DDBJ databases">
        <title>Genomics of the genus Arcobacter.</title>
        <authorList>
            <person name="Perez-Cataluna A."/>
            <person name="Figueras M.J."/>
        </authorList>
    </citation>
    <scope>NUCLEOTIDE SEQUENCE [LARGE SCALE GENOMIC DNA]</scope>
    <source>
        <strain evidence="2 3">CECT 8987</strain>
    </source>
</reference>
<dbReference type="InterPro" id="IPR020290">
    <property type="entry name" value="Gp88"/>
</dbReference>
<comment type="caution">
    <text evidence="2">The sequence shown here is derived from an EMBL/GenBank/DDBJ whole genome shotgun (WGS) entry which is preliminary data.</text>
</comment>
<dbReference type="EMBL" id="PDKN01000001">
    <property type="protein sequence ID" value="RXJ60778.1"/>
    <property type="molecule type" value="Genomic_DNA"/>
</dbReference>
<gene>
    <name evidence="2" type="ORF">CRV04_01825</name>
</gene>
<name>A0A4V1LPD1_9BACT</name>